<sequence>MLSNMKNILRDRSVFAQKVVPYATLIISGIYGAANSPKLLTIPDAKVLLQPIYTFWLSTSLQGPRGTGVQHRQYAHTAAQGSHGFVRVSAAASHVDILQSDASKPFEEQSFIHEVHGVW</sequence>
<comment type="caution">
    <text evidence="1">The sequence shown here is derived from an EMBL/GenBank/DDBJ whole genome shotgun (WGS) entry which is preliminary data.</text>
</comment>
<name>A0AAW0WLP0_CHEQU</name>
<dbReference type="AlphaFoldDB" id="A0AAW0WLP0"/>
<keyword evidence="2" id="KW-1185">Reference proteome</keyword>
<dbReference type="Proteomes" id="UP001445076">
    <property type="component" value="Unassembled WGS sequence"/>
</dbReference>
<protein>
    <submittedName>
        <fullName evidence="1">Uncharacterized protein</fullName>
    </submittedName>
</protein>
<gene>
    <name evidence="1" type="ORF">OTU49_009129</name>
</gene>
<evidence type="ECO:0000313" key="1">
    <source>
        <dbReference type="EMBL" id="KAK8728131.1"/>
    </source>
</evidence>
<proteinExistence type="predicted"/>
<accession>A0AAW0WLP0</accession>
<organism evidence="1 2">
    <name type="scientific">Cherax quadricarinatus</name>
    <name type="common">Australian red claw crayfish</name>
    <dbReference type="NCBI Taxonomy" id="27406"/>
    <lineage>
        <taxon>Eukaryota</taxon>
        <taxon>Metazoa</taxon>
        <taxon>Ecdysozoa</taxon>
        <taxon>Arthropoda</taxon>
        <taxon>Crustacea</taxon>
        <taxon>Multicrustacea</taxon>
        <taxon>Malacostraca</taxon>
        <taxon>Eumalacostraca</taxon>
        <taxon>Eucarida</taxon>
        <taxon>Decapoda</taxon>
        <taxon>Pleocyemata</taxon>
        <taxon>Astacidea</taxon>
        <taxon>Parastacoidea</taxon>
        <taxon>Parastacidae</taxon>
        <taxon>Cherax</taxon>
    </lineage>
</organism>
<dbReference type="EMBL" id="JARKIK010000072">
    <property type="protein sequence ID" value="KAK8728131.1"/>
    <property type="molecule type" value="Genomic_DNA"/>
</dbReference>
<reference evidence="1 2" key="1">
    <citation type="journal article" date="2024" name="BMC Genomics">
        <title>Genome assembly of redclaw crayfish (Cherax quadricarinatus) provides insights into its immune adaptation and hypoxia tolerance.</title>
        <authorList>
            <person name="Liu Z."/>
            <person name="Zheng J."/>
            <person name="Li H."/>
            <person name="Fang K."/>
            <person name="Wang S."/>
            <person name="He J."/>
            <person name="Zhou D."/>
            <person name="Weng S."/>
            <person name="Chi M."/>
            <person name="Gu Z."/>
            <person name="He J."/>
            <person name="Li F."/>
            <person name="Wang M."/>
        </authorList>
    </citation>
    <scope>NUCLEOTIDE SEQUENCE [LARGE SCALE GENOMIC DNA]</scope>
    <source>
        <strain evidence="1">ZL_2023a</strain>
    </source>
</reference>
<evidence type="ECO:0000313" key="2">
    <source>
        <dbReference type="Proteomes" id="UP001445076"/>
    </source>
</evidence>